<keyword evidence="6 7" id="KW-0539">Nucleus</keyword>
<evidence type="ECO:0000256" key="2">
    <source>
        <dbReference type="ARBA" id="ARBA00004604"/>
    </source>
</evidence>
<keyword evidence="5 7" id="KW-0342">GTP-binding</keyword>
<dbReference type="Gene3D" id="3.40.50.300">
    <property type="entry name" value="P-loop containing nucleotide triphosphate hydrolases"/>
    <property type="match status" value="1"/>
</dbReference>
<dbReference type="InterPro" id="IPR012971">
    <property type="entry name" value="NOG2_N_dom"/>
</dbReference>
<dbReference type="InterPro" id="IPR006073">
    <property type="entry name" value="GTP-bd"/>
</dbReference>
<dbReference type="Pfam" id="PF01926">
    <property type="entry name" value="MMR_HSR1"/>
    <property type="match status" value="1"/>
</dbReference>
<dbReference type="PRINTS" id="PR00326">
    <property type="entry name" value="GTP1OBG"/>
</dbReference>
<dbReference type="FunFam" id="3.40.50.300:FF:000559">
    <property type="entry name" value="Nuclear/nucleolar GTPase 2"/>
    <property type="match status" value="1"/>
</dbReference>
<comment type="function">
    <text evidence="1 7">GTPase that associates with pre-60S ribosomal subunits in the nucleolus and is required for their nuclear export and maturation.</text>
</comment>
<evidence type="ECO:0000256" key="6">
    <source>
        <dbReference type="ARBA" id="ARBA00023242"/>
    </source>
</evidence>
<comment type="subcellular location">
    <subcellularLocation>
        <location evidence="2 7">Nucleus</location>
        <location evidence="2 7">Nucleolus</location>
    </subcellularLocation>
</comment>
<proteinExistence type="inferred from homology"/>
<dbReference type="InterPro" id="IPR027417">
    <property type="entry name" value="P-loop_NTPase"/>
</dbReference>
<dbReference type="OrthoDB" id="444945at2759"/>
<feature type="compositionally biased region" description="Acidic residues" evidence="8">
    <location>
        <begin position="655"/>
        <end position="677"/>
    </location>
</feature>
<dbReference type="PANTHER" id="PTHR11089">
    <property type="entry name" value="GTP-BINDING PROTEIN-RELATED"/>
    <property type="match status" value="1"/>
</dbReference>
<gene>
    <name evidence="10" type="ORF">RHOBADRAFT_51421</name>
</gene>
<feature type="region of interest" description="Disordered" evidence="8">
    <location>
        <begin position="572"/>
        <end position="625"/>
    </location>
</feature>
<feature type="region of interest" description="Disordered" evidence="8">
    <location>
        <begin position="1"/>
        <end position="25"/>
    </location>
</feature>
<dbReference type="RefSeq" id="XP_018273637.1">
    <property type="nucleotide sequence ID" value="XM_018415830.1"/>
</dbReference>
<organism evidence="10 11">
    <name type="scientific">Rhodotorula graminis (strain WP1)</name>
    <dbReference type="NCBI Taxonomy" id="578459"/>
    <lineage>
        <taxon>Eukaryota</taxon>
        <taxon>Fungi</taxon>
        <taxon>Dikarya</taxon>
        <taxon>Basidiomycota</taxon>
        <taxon>Pucciniomycotina</taxon>
        <taxon>Microbotryomycetes</taxon>
        <taxon>Sporidiobolales</taxon>
        <taxon>Sporidiobolaceae</taxon>
        <taxon>Rhodotorula</taxon>
    </lineage>
</organism>
<sequence>MVRDHSNPKTLAKSAKAQATGVKTGNLRTKGENFYRDAKSARRVNLLSGKSSKAVRDADGKILVAAEYQSTDVTPGRVQPDRRWFGNTRTISQTALDHFRENLKDKINDPYAVVLKQNKLPMSLLTDTVRGGNKQELTTTEPFHDTFGPKAQRKRPRLEVGSVEELAGNVSAHAAKVAAAAVQAEKDQRLSDIRDVEGTLAPEVLAAQEEDAKLGRVPQDWILAAGTSKRIWGELYKVIDSSDVILHVLDARDPIGTRCDSVEAYLAKEKKGKKVVYVLNKVDLVPGWVAARWVKVLGKTHPTIAFHASINNSFGKGSLIQLLRQFSTLYSDKKQISVGFIGYPNVGKSSIINTLKKKQVCTTAPIPGETKVWQYITLMRRIYLIDCPGIVPPSARDTDSQKVLKGIVRVEHLSDPASHIDFLLQRVRKEYLVRTYGVQDWTSAEDFLTKLARKAGKLHRGGEADYRTVATMVINDWIRGKIPFFVAPPEPTDAAGKPIPRPLKLAGASASTSTAADDKSESAPAKVGATKSFDSEGNTVRRVPGVTQPLHQIVHSTKFLPDDVKRVEMDEAVEASTEGEDEVDEDEADFDDDGEEWGGIESGDDEDDLDDDEFEGEAGAGEIPLAWDELFAQVVGEEDGAVKSSPAAKRKAAALDEEDEDEVSFDEEDDEDVEILVEGETASPARSAASGKPPAAAKRTRAIDNVSSDAEDAGRSGKEKRMTTNKKKATNFFTHANVKNKSRRGGPVKDQAARKAAVAGVPAPKGHAGTSKKRTSKGGAGKR</sequence>
<evidence type="ECO:0000256" key="8">
    <source>
        <dbReference type="SAM" id="MobiDB-lite"/>
    </source>
</evidence>
<dbReference type="FunFam" id="1.10.1580.10:FF:000001">
    <property type="entry name" value="Nucleolar GTP-binding protein 2"/>
    <property type="match status" value="1"/>
</dbReference>
<dbReference type="AlphaFoldDB" id="A0A194SA41"/>
<keyword evidence="11" id="KW-1185">Reference proteome</keyword>
<dbReference type="InterPro" id="IPR050755">
    <property type="entry name" value="TRAFAC_YlqF/YawG_RiboMat"/>
</dbReference>
<evidence type="ECO:0000313" key="10">
    <source>
        <dbReference type="EMBL" id="KPV77588.1"/>
    </source>
</evidence>
<evidence type="ECO:0000313" key="11">
    <source>
        <dbReference type="Proteomes" id="UP000053890"/>
    </source>
</evidence>
<dbReference type="OMA" id="PFDEEPD"/>
<evidence type="ECO:0000259" key="9">
    <source>
        <dbReference type="PROSITE" id="PS51721"/>
    </source>
</evidence>
<evidence type="ECO:0000256" key="7">
    <source>
        <dbReference type="RuleBase" id="RU364023"/>
    </source>
</evidence>
<accession>A0A194SA41</accession>
<dbReference type="GO" id="GO:0005525">
    <property type="term" value="F:GTP binding"/>
    <property type="evidence" value="ECO:0007669"/>
    <property type="project" value="UniProtKB-KW"/>
</dbReference>
<feature type="compositionally biased region" description="Basic residues" evidence="8">
    <location>
        <begin position="770"/>
        <end position="783"/>
    </location>
</feature>
<dbReference type="PANTHER" id="PTHR11089:SF9">
    <property type="entry name" value="NUCLEOLAR GTP-BINDING PROTEIN 2"/>
    <property type="match status" value="1"/>
</dbReference>
<keyword evidence="4 7" id="KW-0547">Nucleotide-binding</keyword>
<feature type="compositionally biased region" description="Low complexity" evidence="8">
    <location>
        <begin position="678"/>
        <end position="697"/>
    </location>
</feature>
<protein>
    <recommendedName>
        <fullName evidence="3 7">Nucleolar GTP-binding protein 2</fullName>
    </recommendedName>
</protein>
<evidence type="ECO:0000256" key="5">
    <source>
        <dbReference type="ARBA" id="ARBA00023134"/>
    </source>
</evidence>
<dbReference type="CDD" id="cd01858">
    <property type="entry name" value="NGP_1"/>
    <property type="match status" value="1"/>
</dbReference>
<dbReference type="EMBL" id="KQ474074">
    <property type="protein sequence ID" value="KPV77588.1"/>
    <property type="molecule type" value="Genomic_DNA"/>
</dbReference>
<dbReference type="InterPro" id="IPR023179">
    <property type="entry name" value="GTP-bd_ortho_bundle_sf"/>
</dbReference>
<dbReference type="Pfam" id="PF08153">
    <property type="entry name" value="NGP1NT"/>
    <property type="match status" value="1"/>
</dbReference>
<feature type="region of interest" description="Disordered" evidence="8">
    <location>
        <begin position="493"/>
        <end position="548"/>
    </location>
</feature>
<dbReference type="InterPro" id="IPR024929">
    <property type="entry name" value="GNL2_CP_dom"/>
</dbReference>
<feature type="domain" description="CP-type G" evidence="9">
    <location>
        <begin position="232"/>
        <end position="393"/>
    </location>
</feature>
<reference evidence="10 11" key="1">
    <citation type="journal article" date="2015" name="Front. Microbiol.">
        <title>Genome sequence of the plant growth promoting endophytic yeast Rhodotorula graminis WP1.</title>
        <authorList>
            <person name="Firrincieli A."/>
            <person name="Otillar R."/>
            <person name="Salamov A."/>
            <person name="Schmutz J."/>
            <person name="Khan Z."/>
            <person name="Redman R.S."/>
            <person name="Fleck N.D."/>
            <person name="Lindquist E."/>
            <person name="Grigoriev I.V."/>
            <person name="Doty S.L."/>
        </authorList>
    </citation>
    <scope>NUCLEOTIDE SEQUENCE [LARGE SCALE GENOMIC DNA]</scope>
    <source>
        <strain evidence="10 11">WP1</strain>
    </source>
</reference>
<comment type="similarity">
    <text evidence="7">Belongs to the TRAFAC class YlqF/YawG GTPase family. NOG2 subfamily.</text>
</comment>
<evidence type="ECO:0000256" key="4">
    <source>
        <dbReference type="ARBA" id="ARBA00022741"/>
    </source>
</evidence>
<dbReference type="GO" id="GO:0005730">
    <property type="term" value="C:nucleolus"/>
    <property type="evidence" value="ECO:0007669"/>
    <property type="project" value="UniProtKB-SubCell"/>
</dbReference>
<dbReference type="Proteomes" id="UP000053890">
    <property type="component" value="Unassembled WGS sequence"/>
</dbReference>
<feature type="compositionally biased region" description="Basic and acidic residues" evidence="8">
    <location>
        <begin position="712"/>
        <end position="722"/>
    </location>
</feature>
<feature type="compositionally biased region" description="Low complexity" evidence="8">
    <location>
        <begin position="754"/>
        <end position="768"/>
    </location>
</feature>
<feature type="compositionally biased region" description="Acidic residues" evidence="8">
    <location>
        <begin position="572"/>
        <end position="616"/>
    </location>
</feature>
<dbReference type="SUPFAM" id="SSF52540">
    <property type="entry name" value="P-loop containing nucleoside triphosphate hydrolases"/>
    <property type="match status" value="1"/>
</dbReference>
<dbReference type="InterPro" id="IPR030378">
    <property type="entry name" value="G_CP_dom"/>
</dbReference>
<feature type="region of interest" description="Disordered" evidence="8">
    <location>
        <begin position="638"/>
        <end position="783"/>
    </location>
</feature>
<name>A0A194SA41_RHOGW</name>
<dbReference type="STRING" id="578459.A0A194SA41"/>
<feature type="compositionally biased region" description="Low complexity" evidence="8">
    <location>
        <begin position="503"/>
        <end position="515"/>
    </location>
</feature>
<evidence type="ECO:0000256" key="3">
    <source>
        <dbReference type="ARBA" id="ARBA00022127"/>
    </source>
</evidence>
<dbReference type="GeneID" id="28976278"/>
<dbReference type="Gene3D" id="1.10.1580.10">
    <property type="match status" value="1"/>
</dbReference>
<evidence type="ECO:0000256" key="1">
    <source>
        <dbReference type="ARBA" id="ARBA00003892"/>
    </source>
</evidence>
<dbReference type="PROSITE" id="PS51721">
    <property type="entry name" value="G_CP"/>
    <property type="match status" value="1"/>
</dbReference>